<dbReference type="InterPro" id="IPR036663">
    <property type="entry name" value="Fumarylacetoacetase_C_sf"/>
</dbReference>
<dbReference type="Pfam" id="PF18288">
    <property type="entry name" value="FAA_hydro_N_2"/>
    <property type="match status" value="1"/>
</dbReference>
<evidence type="ECO:0000313" key="3">
    <source>
        <dbReference type="EMBL" id="CAH2400094.1"/>
    </source>
</evidence>
<organism evidence="3 4">
    <name type="scientific">Mesorhizobium escarrei</name>
    <dbReference type="NCBI Taxonomy" id="666018"/>
    <lineage>
        <taxon>Bacteria</taxon>
        <taxon>Pseudomonadati</taxon>
        <taxon>Pseudomonadota</taxon>
        <taxon>Alphaproteobacteria</taxon>
        <taxon>Hyphomicrobiales</taxon>
        <taxon>Phyllobacteriaceae</taxon>
        <taxon>Mesorhizobium</taxon>
    </lineage>
</organism>
<dbReference type="PANTHER" id="PTHR43211:SF1">
    <property type="entry name" value="BLL6422 PROTEIN"/>
    <property type="match status" value="1"/>
</dbReference>
<evidence type="ECO:0000259" key="2">
    <source>
        <dbReference type="Pfam" id="PF18288"/>
    </source>
</evidence>
<protein>
    <submittedName>
        <fullName evidence="3">2-keto-4-pentenoate hydratase</fullName>
    </submittedName>
</protein>
<dbReference type="EMBL" id="CAKXZT010000118">
    <property type="protein sequence ID" value="CAH2400094.1"/>
    <property type="molecule type" value="Genomic_DNA"/>
</dbReference>
<dbReference type="Pfam" id="PF01557">
    <property type="entry name" value="FAA_hydrolase"/>
    <property type="match status" value="1"/>
</dbReference>
<proteinExistence type="predicted"/>
<feature type="domain" description="Fumarylacetoacetase-like C-terminal" evidence="1">
    <location>
        <begin position="81"/>
        <end position="332"/>
    </location>
</feature>
<dbReference type="InterPro" id="IPR041072">
    <property type="entry name" value="FAA_hydro_N"/>
</dbReference>
<sequence>MKLATLKDGTRDGKLVVVSRDLTRFTDASFLVPTLQAALDDWSRIVSHLATIAESLENNAVPSARFHEHDAHSPLPRAYQWADGSAYVNHVELVRKARGAEMPASFWTDPLIYQGGSDAFIAPRDPIRVVDEALGLDMEAEVAVVVDDVPIGASLDAARAAIRLVMLVNDVTLRSLTAPELGKGFGFFQSKPSSAFSPVAVTPDELGDAWDGGKVSLPLLVDVNGKPFGRANAGVDMTFDFPALIVHAAKTRPLAAGTIIGSGTVSNKLDGGPGKPVSAGGAGYSCIAELRMIETIAAGEPTTPFLRLGDIVRIEMKDRTGHSIFGAIEQKVEKYGE</sequence>
<dbReference type="SUPFAM" id="SSF56529">
    <property type="entry name" value="FAH"/>
    <property type="match status" value="1"/>
</dbReference>
<evidence type="ECO:0000313" key="4">
    <source>
        <dbReference type="Proteomes" id="UP001153050"/>
    </source>
</evidence>
<reference evidence="3 4" key="1">
    <citation type="submission" date="2022-03" db="EMBL/GenBank/DDBJ databases">
        <authorList>
            <person name="Brunel B."/>
        </authorList>
    </citation>
    <scope>NUCLEOTIDE SEQUENCE [LARGE SCALE GENOMIC DNA]</scope>
    <source>
        <strain evidence="3">STM5069sample</strain>
    </source>
</reference>
<comment type="caution">
    <text evidence="3">The sequence shown here is derived from an EMBL/GenBank/DDBJ whole genome shotgun (WGS) entry which is preliminary data.</text>
</comment>
<name>A0ABM9DTS0_9HYPH</name>
<dbReference type="RefSeq" id="WP_254018162.1">
    <property type="nucleotide sequence ID" value="NZ_CAKXZT010000118.1"/>
</dbReference>
<evidence type="ECO:0000259" key="1">
    <source>
        <dbReference type="Pfam" id="PF01557"/>
    </source>
</evidence>
<dbReference type="InterPro" id="IPR011234">
    <property type="entry name" value="Fumarylacetoacetase-like_C"/>
</dbReference>
<accession>A0ABM9DTS0</accession>
<dbReference type="Gene3D" id="3.90.850.10">
    <property type="entry name" value="Fumarylacetoacetase-like, C-terminal domain"/>
    <property type="match status" value="1"/>
</dbReference>
<dbReference type="PANTHER" id="PTHR43211">
    <property type="entry name" value="FUMARYLACETOACETATE HYDROLASE"/>
    <property type="match status" value="1"/>
</dbReference>
<gene>
    <name evidence="3" type="ORF">MES5069_240047</name>
</gene>
<feature type="domain" description="Fumarylacetoacetase N-terminal" evidence="2">
    <location>
        <begin position="1"/>
        <end position="77"/>
    </location>
</feature>
<keyword evidence="4" id="KW-1185">Reference proteome</keyword>
<dbReference type="Proteomes" id="UP001153050">
    <property type="component" value="Unassembled WGS sequence"/>
</dbReference>